<dbReference type="AlphaFoldDB" id="A0A0V1DJ79"/>
<gene>
    <name evidence="1" type="ORF">T4A_10742</name>
    <name evidence="2" type="ORF">T4A_7575</name>
    <name evidence="3" type="ORF">T4C_7623</name>
</gene>
<dbReference type="Proteomes" id="UP000054826">
    <property type="component" value="Unassembled WGS sequence"/>
</dbReference>
<evidence type="ECO:0000313" key="3">
    <source>
        <dbReference type="EMBL" id="KRY99584.1"/>
    </source>
</evidence>
<name>A0A0V1DJ79_TRIPS</name>
<sequence length="30" mass="3791">MWLHWKTEHNQAIRYDTQVLMIITSHYVLY</sequence>
<proteinExistence type="predicted"/>
<comment type="caution">
    <text evidence="2">The sequence shown here is derived from an EMBL/GenBank/DDBJ whole genome shotgun (WGS) entry which is preliminary data.</text>
</comment>
<dbReference type="Proteomes" id="UP000054632">
    <property type="component" value="Unassembled WGS sequence"/>
</dbReference>
<evidence type="ECO:0000313" key="5">
    <source>
        <dbReference type="Proteomes" id="UP000054826"/>
    </source>
</evidence>
<reference evidence="4 5" key="1">
    <citation type="submission" date="2015-01" db="EMBL/GenBank/DDBJ databases">
        <title>Evolution of Trichinella species and genotypes.</title>
        <authorList>
            <person name="Korhonen P.K."/>
            <person name="Edoardo P."/>
            <person name="Giuseppe L.R."/>
            <person name="Gasser R.B."/>
        </authorList>
    </citation>
    <scope>NUCLEOTIDE SEQUENCE [LARGE SCALE GENOMIC DNA]</scope>
    <source>
        <strain evidence="2">ISS13</strain>
        <strain evidence="3">ISS176</strain>
    </source>
</reference>
<evidence type="ECO:0000313" key="2">
    <source>
        <dbReference type="EMBL" id="KRY61645.1"/>
    </source>
</evidence>
<evidence type="ECO:0000313" key="4">
    <source>
        <dbReference type="Proteomes" id="UP000054632"/>
    </source>
</evidence>
<accession>A0A0V1DJ79</accession>
<protein>
    <submittedName>
        <fullName evidence="2">Uncharacterized protein</fullName>
    </submittedName>
</protein>
<dbReference type="EMBL" id="JYDV01001374">
    <property type="protein sequence ID" value="KRY99584.1"/>
    <property type="molecule type" value="Genomic_DNA"/>
</dbReference>
<dbReference type="EMBL" id="JYDR01003327">
    <property type="protein sequence ID" value="KRY61645.1"/>
    <property type="molecule type" value="Genomic_DNA"/>
</dbReference>
<organism evidence="2 4">
    <name type="scientific">Trichinella pseudospiralis</name>
    <name type="common">Parasitic roundworm</name>
    <dbReference type="NCBI Taxonomy" id="6337"/>
    <lineage>
        <taxon>Eukaryota</taxon>
        <taxon>Metazoa</taxon>
        <taxon>Ecdysozoa</taxon>
        <taxon>Nematoda</taxon>
        <taxon>Enoplea</taxon>
        <taxon>Dorylaimia</taxon>
        <taxon>Trichinellida</taxon>
        <taxon>Trichinellidae</taxon>
        <taxon>Trichinella</taxon>
    </lineage>
</organism>
<evidence type="ECO:0000313" key="1">
    <source>
        <dbReference type="EMBL" id="KRY33337.1"/>
    </source>
</evidence>
<dbReference type="EMBL" id="JYDR01005110">
    <property type="protein sequence ID" value="KRY33337.1"/>
    <property type="molecule type" value="Genomic_DNA"/>
</dbReference>